<organism evidence="2 3">
    <name type="scientific">Candidatus Berkelbacteria bacterium CG23_combo_of_CG06-09_8_20_14_all_41_73</name>
    <dbReference type="NCBI Taxonomy" id="1974519"/>
    <lineage>
        <taxon>Bacteria</taxon>
        <taxon>Candidatus Berkelbacteria</taxon>
    </lineage>
</organism>
<dbReference type="InterPro" id="IPR013783">
    <property type="entry name" value="Ig-like_fold"/>
</dbReference>
<feature type="domain" description="PKD" evidence="1">
    <location>
        <begin position="98"/>
        <end position="157"/>
    </location>
</feature>
<dbReference type="Gene3D" id="2.60.40.10">
    <property type="entry name" value="Immunoglobulins"/>
    <property type="match status" value="4"/>
</dbReference>
<proteinExistence type="predicted"/>
<dbReference type="AlphaFoldDB" id="A0A2H0AZV2"/>
<dbReference type="SUPFAM" id="SSF49299">
    <property type="entry name" value="PKD domain"/>
    <property type="match status" value="1"/>
</dbReference>
<dbReference type="CDD" id="cd00146">
    <property type="entry name" value="PKD"/>
    <property type="match status" value="1"/>
</dbReference>
<dbReference type="InterPro" id="IPR022409">
    <property type="entry name" value="PKD/Chitinase_dom"/>
</dbReference>
<dbReference type="EMBL" id="PCSO01000061">
    <property type="protein sequence ID" value="PIP50927.1"/>
    <property type="molecule type" value="Genomic_DNA"/>
</dbReference>
<name>A0A2H0AZV2_9BACT</name>
<dbReference type="PROSITE" id="PS50093">
    <property type="entry name" value="PKD"/>
    <property type="match status" value="1"/>
</dbReference>
<dbReference type="InterPro" id="IPR035986">
    <property type="entry name" value="PKD_dom_sf"/>
</dbReference>
<feature type="non-terminal residue" evidence="2">
    <location>
        <position position="1"/>
    </location>
</feature>
<reference evidence="2 3" key="1">
    <citation type="submission" date="2017-09" db="EMBL/GenBank/DDBJ databases">
        <title>Depth-based differentiation of microbial function through sediment-hosted aquifers and enrichment of novel symbionts in the deep terrestrial subsurface.</title>
        <authorList>
            <person name="Probst A.J."/>
            <person name="Ladd B."/>
            <person name="Jarett J.K."/>
            <person name="Geller-Mcgrath D.E."/>
            <person name="Sieber C.M."/>
            <person name="Emerson J.B."/>
            <person name="Anantharaman K."/>
            <person name="Thomas B.C."/>
            <person name="Malmstrom R."/>
            <person name="Stieglmeier M."/>
            <person name="Klingl A."/>
            <person name="Woyke T."/>
            <person name="Ryan C.M."/>
            <person name="Banfield J.F."/>
        </authorList>
    </citation>
    <scope>NUCLEOTIDE SEQUENCE [LARGE SCALE GENOMIC DNA]</scope>
    <source>
        <strain evidence="2">CG23_combo_of_CG06-09_8_20_14_all_41_73</strain>
    </source>
</reference>
<dbReference type="Pfam" id="PF10633">
    <property type="entry name" value="NPCBM_assoc"/>
    <property type="match status" value="1"/>
</dbReference>
<accession>A0A2H0AZV2</accession>
<comment type="caution">
    <text evidence="2">The sequence shown here is derived from an EMBL/GenBank/DDBJ whole genome shotgun (WGS) entry which is preliminary data.</text>
</comment>
<dbReference type="Pfam" id="PF18911">
    <property type="entry name" value="PKD_4"/>
    <property type="match status" value="1"/>
</dbReference>
<gene>
    <name evidence="2" type="ORF">COX11_01425</name>
</gene>
<dbReference type="InterPro" id="IPR000601">
    <property type="entry name" value="PKD_dom"/>
</dbReference>
<dbReference type="InterPro" id="IPR018905">
    <property type="entry name" value="A-galactase_NEW3"/>
</dbReference>
<evidence type="ECO:0000313" key="3">
    <source>
        <dbReference type="Proteomes" id="UP000230671"/>
    </source>
</evidence>
<protein>
    <recommendedName>
        <fullName evidence="1">PKD domain-containing protein</fullName>
    </recommendedName>
</protein>
<sequence length="885" mass="94148">VNSGVSTTISPVPCENGAACGVSANYTFTVSGSHTMKYYCWDAAGNSGFGEDVTVNVGVNHPPVITAGPSYTTSPCISPTTQPGCNVNFTVSATDADGDALTYNWDFGDGETSTEQNPVHHYSTQNTYTVTVIVSDGRGGTDSGNLNIVVSELTLSVNLCAGLDASLACDDSPTFSSPASNVDLKATVSGTMYGTINYKFDCTGDGTYELIVLNQTSETYTAVDLCDYPSVETYTPKVLVERGTGSTQDTATISVVANQPPVCQINVPKTGAQNQTIEIGVANSSDPDGSISLVKFCSDKNAANPNGNCDETWTKGYGWNTPEGDWKNAVPKTMRWSFAETGTYEVWAQVKDNIDLTASCFANIAITTCLPGDSKTCISSQGCNHTLICQPDGTWPVCPADACAPGSTETCDTDGIRTCSDSCLWGVCVQPDGCSQLPTVTCPVCEHPECLGSVWMCQADAAGTDCGDCRQCDASGNCLYACSGTESSCQCLLDSCTDCSNYYDGGCGYQGVCSCGPLEKPVWSCSGAKCLCVCQYDYSCESPPAECLRNYPDVVLSPSRAQGTSGQQLSYTVSVVNNDSDCPSSNFSLTRSCPTGWTCSLDSTNLTISSGQSNSTTLRITSSASAPKGDYQLSVNAENSGTGLEKYSRSGYAIYEIFNNPPTAAISCDASGCQPGGQCGTNWIAYNRNCIYKILNQSTDPDNNIKKSIWSIFYQDGTPWQDPYLTCDDKCDLTLPSLTAGQAYYVKLKVEDIGALSDSITHDFYIRQDAIADFECSLNGVDWRSCEGFNVSENVLVYLRSVDGTRLSIPSEGASLTTSSFSWTFEDGTPLGSTLQNPLVNFKKVDANSGVANLTITDNVGRTDTQSYQLLITVPLPEWREVPPL</sequence>
<dbReference type="Proteomes" id="UP000230671">
    <property type="component" value="Unassembled WGS sequence"/>
</dbReference>
<dbReference type="SMART" id="SM00089">
    <property type="entry name" value="PKD"/>
    <property type="match status" value="3"/>
</dbReference>
<evidence type="ECO:0000259" key="1">
    <source>
        <dbReference type="PROSITE" id="PS50093"/>
    </source>
</evidence>
<evidence type="ECO:0000313" key="2">
    <source>
        <dbReference type="EMBL" id="PIP50927.1"/>
    </source>
</evidence>